<dbReference type="EMBL" id="NEDJ01000004">
    <property type="protein sequence ID" value="OSP10553.1"/>
    <property type="molecule type" value="Genomic_DNA"/>
</dbReference>
<proteinExistence type="predicted"/>
<dbReference type="Proteomes" id="UP000193587">
    <property type="component" value="Unassembled WGS sequence"/>
</dbReference>
<evidence type="ECO:0008006" key="3">
    <source>
        <dbReference type="Google" id="ProtNLM"/>
    </source>
</evidence>
<comment type="caution">
    <text evidence="1">The sequence shown here is derived from an EMBL/GenBank/DDBJ whole genome shotgun (WGS) entry which is preliminary data.</text>
</comment>
<organism evidence="1 2">
    <name type="scientific">Halorubrum ezzemoulense DSM 17463</name>
    <dbReference type="NCBI Taxonomy" id="1121945"/>
    <lineage>
        <taxon>Archaea</taxon>
        <taxon>Methanobacteriati</taxon>
        <taxon>Methanobacteriota</taxon>
        <taxon>Stenosarchaea group</taxon>
        <taxon>Halobacteria</taxon>
        <taxon>Halobacteriales</taxon>
        <taxon>Haloferacaceae</taxon>
        <taxon>Halorubrum</taxon>
    </lineage>
</organism>
<evidence type="ECO:0000313" key="1">
    <source>
        <dbReference type="EMBL" id="OSP10553.1"/>
    </source>
</evidence>
<accession>A0A1X4HAS8</accession>
<dbReference type="RefSeq" id="WP_080508534.1">
    <property type="nucleotide sequence ID" value="NZ_ATXS01000001.1"/>
</dbReference>
<name>A0A1X4HAS8_HALEZ</name>
<evidence type="ECO:0000313" key="2">
    <source>
        <dbReference type="Proteomes" id="UP000193587"/>
    </source>
</evidence>
<protein>
    <recommendedName>
        <fullName evidence="3">NUDIX hydrolase</fullName>
    </recommendedName>
</protein>
<dbReference type="STRING" id="1121945.GCA_000421805_00399"/>
<reference evidence="1 2" key="1">
    <citation type="submission" date="2017-04" db="EMBL/GenBank/DDBJ databases">
        <title>MLSA of the genus Halorubrum.</title>
        <authorList>
            <person name="De La Haba R."/>
            <person name="Sanchez-Porro C."/>
            <person name="Infante-Dominguez C."/>
            <person name="Ventosa A."/>
        </authorList>
    </citation>
    <scope>NUCLEOTIDE SEQUENCE [LARGE SCALE GENOMIC DNA]</scope>
    <source>
        <strain evidence="1 2">DSM 17463</strain>
    </source>
</reference>
<gene>
    <name evidence="1" type="ORF">B9H04_02125</name>
</gene>
<dbReference type="AlphaFoldDB" id="A0A1X4HAS8"/>
<sequence>MLGVEPLDPTAVGTFERVFERGGEPAHEVWRVYEGRIAEEWPYARDSFALVEPERGTEHVSRWVPIDRLRQPNATFNVPDVLDALTA</sequence>